<feature type="binding site" evidence="3">
    <location>
        <position position="130"/>
    </location>
    <ligand>
        <name>a divalent metal cation</name>
        <dbReference type="ChEBI" id="CHEBI:60240"/>
    </ligand>
</feature>
<dbReference type="GO" id="GO:0046872">
    <property type="term" value="F:metal ion binding"/>
    <property type="evidence" value="ECO:0007669"/>
    <property type="project" value="UniProtKB-KW"/>
</dbReference>
<evidence type="ECO:0000313" key="5">
    <source>
        <dbReference type="Proteomes" id="UP000243950"/>
    </source>
</evidence>
<dbReference type="InterPro" id="IPR007837">
    <property type="entry name" value="DinB"/>
</dbReference>
<dbReference type="RefSeq" id="WP_093506199.1">
    <property type="nucleotide sequence ID" value="NZ_BSSG01000008.1"/>
</dbReference>
<keyword evidence="2 3" id="KW-0479">Metal-binding</keyword>
<sequence>MLFADAFKYKQWANAELLALGERQLNQMPESDAEFFVRILNHTTVVDSLFISRLSGEAECYSGDNTRETPTFDELRARIVQNDAWLVTFAERATAEELQRVIVFRFTDGDLGQLSVEEVLLHLLTHGSNHRGMAARTLAINGLERPKDTFTRYLHEAQPGRRELAREALG</sequence>
<dbReference type="AlphaFoldDB" id="A0A1I1XQU2"/>
<reference evidence="5" key="1">
    <citation type="submission" date="2016-10" db="EMBL/GenBank/DDBJ databases">
        <authorList>
            <person name="Varghese N."/>
            <person name="Submissions S."/>
        </authorList>
    </citation>
    <scope>NUCLEOTIDE SEQUENCE [LARGE SCALE GENOMIC DNA]</scope>
    <source>
        <strain evidence="5">JCM 2783</strain>
    </source>
</reference>
<evidence type="ECO:0000256" key="2">
    <source>
        <dbReference type="ARBA" id="ARBA00022723"/>
    </source>
</evidence>
<protein>
    <submittedName>
        <fullName evidence="4">Uncharacterized damage-inducible protein DinB (Forms a four-helix bundle)</fullName>
    </submittedName>
</protein>
<dbReference type="Proteomes" id="UP000243950">
    <property type="component" value="Unassembled WGS sequence"/>
</dbReference>
<keyword evidence="5" id="KW-1185">Reference proteome</keyword>
<feature type="binding site" evidence="3">
    <location>
        <position position="42"/>
    </location>
    <ligand>
        <name>a divalent metal cation</name>
        <dbReference type="ChEBI" id="CHEBI:60240"/>
    </ligand>
</feature>
<dbReference type="PANTHER" id="PTHR37302:SF1">
    <property type="entry name" value="PROTEIN DINB"/>
    <property type="match status" value="1"/>
</dbReference>
<dbReference type="Gene3D" id="1.20.120.450">
    <property type="entry name" value="dinb family like domain"/>
    <property type="match status" value="1"/>
</dbReference>
<evidence type="ECO:0000313" key="4">
    <source>
        <dbReference type="EMBL" id="SFE09674.1"/>
    </source>
</evidence>
<dbReference type="EMBL" id="FOMO01000008">
    <property type="protein sequence ID" value="SFE09674.1"/>
    <property type="molecule type" value="Genomic_DNA"/>
</dbReference>
<dbReference type="InterPro" id="IPR034660">
    <property type="entry name" value="DinB/YfiT-like"/>
</dbReference>
<feature type="binding site" evidence="3">
    <location>
        <position position="126"/>
    </location>
    <ligand>
        <name>a divalent metal cation</name>
        <dbReference type="ChEBI" id="CHEBI:60240"/>
    </ligand>
</feature>
<evidence type="ECO:0000256" key="1">
    <source>
        <dbReference type="ARBA" id="ARBA00008635"/>
    </source>
</evidence>
<dbReference type="PANTHER" id="PTHR37302">
    <property type="entry name" value="SLR1116 PROTEIN"/>
    <property type="match status" value="1"/>
</dbReference>
<accession>A0A1I1XQU2</accession>
<dbReference type="Pfam" id="PF05163">
    <property type="entry name" value="DinB"/>
    <property type="match status" value="1"/>
</dbReference>
<evidence type="ECO:0000256" key="3">
    <source>
        <dbReference type="PIRSR" id="PIRSR607837-1"/>
    </source>
</evidence>
<proteinExistence type="inferred from homology"/>
<dbReference type="SUPFAM" id="SSF109854">
    <property type="entry name" value="DinB/YfiT-like putative metalloenzymes"/>
    <property type="match status" value="1"/>
</dbReference>
<name>A0A1I1XQU2_PSEOC</name>
<organism evidence="4 5">
    <name type="scientific">Pseudomonas straminea</name>
    <dbReference type="NCBI Taxonomy" id="47882"/>
    <lineage>
        <taxon>Bacteria</taxon>
        <taxon>Pseudomonadati</taxon>
        <taxon>Pseudomonadota</taxon>
        <taxon>Gammaproteobacteria</taxon>
        <taxon>Pseudomonadales</taxon>
        <taxon>Pseudomonadaceae</taxon>
        <taxon>Phytopseudomonas</taxon>
    </lineage>
</organism>
<gene>
    <name evidence="4" type="ORF">SAMN05216372_108168</name>
</gene>
<comment type="similarity">
    <text evidence="1">Belongs to the DinB family.</text>
</comment>